<keyword evidence="1" id="KW-1133">Transmembrane helix</keyword>
<name>A0A2G9YS73_9BACT</name>
<feature type="transmembrane region" description="Helical" evidence="1">
    <location>
        <begin position="112"/>
        <end position="129"/>
    </location>
</feature>
<evidence type="ECO:0008006" key="4">
    <source>
        <dbReference type="Google" id="ProtNLM"/>
    </source>
</evidence>
<feature type="transmembrane region" description="Helical" evidence="1">
    <location>
        <begin position="141"/>
        <end position="158"/>
    </location>
</feature>
<keyword evidence="1" id="KW-0472">Membrane</keyword>
<gene>
    <name evidence="2" type="ORF">COX38_02525</name>
</gene>
<proteinExistence type="predicted"/>
<reference evidence="2 3" key="1">
    <citation type="submission" date="2017-09" db="EMBL/GenBank/DDBJ databases">
        <title>Depth-based differentiation of microbial function through sediment-hosted aquifers and enrichment of novel symbionts in the deep terrestrial subsurface.</title>
        <authorList>
            <person name="Probst A.J."/>
            <person name="Ladd B."/>
            <person name="Jarett J.K."/>
            <person name="Geller-Mcgrath D.E."/>
            <person name="Sieber C.M."/>
            <person name="Emerson J.B."/>
            <person name="Anantharaman K."/>
            <person name="Thomas B.C."/>
            <person name="Malmstrom R."/>
            <person name="Stieglmeier M."/>
            <person name="Klingl A."/>
            <person name="Woyke T."/>
            <person name="Ryan C.M."/>
            <person name="Banfield J.F."/>
        </authorList>
    </citation>
    <scope>NUCLEOTIDE SEQUENCE [LARGE SCALE GENOMIC DNA]</scope>
    <source>
        <strain evidence="2">CG23_combo_of_CG06-09_8_20_14_all_39_25</strain>
    </source>
</reference>
<comment type="caution">
    <text evidence="2">The sequence shown here is derived from an EMBL/GenBank/DDBJ whole genome shotgun (WGS) entry which is preliminary data.</text>
</comment>
<feature type="transmembrane region" description="Helical" evidence="1">
    <location>
        <begin position="164"/>
        <end position="184"/>
    </location>
</feature>
<feature type="transmembrane region" description="Helical" evidence="1">
    <location>
        <begin position="82"/>
        <end position="106"/>
    </location>
</feature>
<dbReference type="Proteomes" id="UP000229054">
    <property type="component" value="Unassembled WGS sequence"/>
</dbReference>
<dbReference type="Pfam" id="PF07758">
    <property type="entry name" value="DUF1614"/>
    <property type="match status" value="1"/>
</dbReference>
<feature type="transmembrane region" description="Helical" evidence="1">
    <location>
        <begin position="39"/>
        <end position="61"/>
    </location>
</feature>
<dbReference type="InterPro" id="IPR011672">
    <property type="entry name" value="DUF1614"/>
</dbReference>
<protein>
    <recommendedName>
        <fullName evidence="4">DUF1614 domain-containing protein</fullName>
    </recommendedName>
</protein>
<sequence>MFFLPVAFLVFVAFILFLPILFLLGYFQIVTLGFEKLGISSGVTIFLLLAILIGSSVNIPLTKKRLIYKEESRFFGLFRTPYIEARGIAINLGGAIIPVLLSLYFLFLTFRAGFPLQPILIATFLMILFSKSLARIIPGRGIALPALIPPIFSALFAFILAPDFAAPCAFIAGVLGTLIGADVLNLNKAQKVGGFVSIGGAGVFDGIFLIGIVSALLAGF</sequence>
<organism evidence="2 3">
    <name type="scientific">Candidatus Nealsonbacteria bacterium CG23_combo_of_CG06-09_8_20_14_all_39_25</name>
    <dbReference type="NCBI Taxonomy" id="1974723"/>
    <lineage>
        <taxon>Bacteria</taxon>
        <taxon>Candidatus Nealsoniibacteriota</taxon>
    </lineage>
</organism>
<evidence type="ECO:0000313" key="3">
    <source>
        <dbReference type="Proteomes" id="UP000229054"/>
    </source>
</evidence>
<accession>A0A2G9YS73</accession>
<dbReference type="EMBL" id="PCRN01000085">
    <property type="protein sequence ID" value="PIP22094.1"/>
    <property type="molecule type" value="Genomic_DNA"/>
</dbReference>
<feature type="transmembrane region" description="Helical" evidence="1">
    <location>
        <begin position="196"/>
        <end position="218"/>
    </location>
</feature>
<evidence type="ECO:0000313" key="2">
    <source>
        <dbReference type="EMBL" id="PIP22094.1"/>
    </source>
</evidence>
<feature type="transmembrane region" description="Helical" evidence="1">
    <location>
        <begin position="7"/>
        <end position="27"/>
    </location>
</feature>
<keyword evidence="1" id="KW-0812">Transmembrane</keyword>
<dbReference type="AlphaFoldDB" id="A0A2G9YS73"/>
<evidence type="ECO:0000256" key="1">
    <source>
        <dbReference type="SAM" id="Phobius"/>
    </source>
</evidence>